<dbReference type="GO" id="GO:0005886">
    <property type="term" value="C:plasma membrane"/>
    <property type="evidence" value="ECO:0007669"/>
    <property type="project" value="UniProtKB-SubCell"/>
</dbReference>
<dbReference type="PROSITE" id="PS50928">
    <property type="entry name" value="ABC_TM1"/>
    <property type="match status" value="1"/>
</dbReference>
<comment type="similarity">
    <text evidence="7">Belongs to the binding-protein-dependent transport system permease family.</text>
</comment>
<dbReference type="Gene3D" id="1.10.3720.10">
    <property type="entry name" value="MetI-like"/>
    <property type="match status" value="1"/>
</dbReference>
<feature type="transmembrane region" description="Helical" evidence="7">
    <location>
        <begin position="161"/>
        <end position="180"/>
    </location>
</feature>
<feature type="transmembrane region" description="Helical" evidence="7">
    <location>
        <begin position="221"/>
        <end position="240"/>
    </location>
</feature>
<dbReference type="CDD" id="cd06261">
    <property type="entry name" value="TM_PBP2"/>
    <property type="match status" value="1"/>
</dbReference>
<dbReference type="InterPro" id="IPR045621">
    <property type="entry name" value="BPD_transp_1_N"/>
</dbReference>
<reference evidence="9 10" key="1">
    <citation type="submission" date="2016-03" db="EMBL/GenBank/DDBJ databases">
        <authorList>
            <person name="Ploux O."/>
        </authorList>
    </citation>
    <scope>NUCLEOTIDE SEQUENCE [LARGE SCALE GENOMIC DNA]</scope>
    <source>
        <strain evidence="9 10">R-45378</strain>
    </source>
</reference>
<keyword evidence="5 7" id="KW-1133">Transmembrane helix</keyword>
<dbReference type="OrthoDB" id="9805855at2"/>
<protein>
    <submittedName>
        <fullName evidence="9">ABC transporter permease</fullName>
    </submittedName>
</protein>
<gene>
    <name evidence="9" type="ORF">A1507_03915</name>
</gene>
<feature type="transmembrane region" description="Helical" evidence="7">
    <location>
        <begin position="119"/>
        <end position="140"/>
    </location>
</feature>
<feature type="transmembrane region" description="Helical" evidence="7">
    <location>
        <begin position="279"/>
        <end position="304"/>
    </location>
</feature>
<dbReference type="InterPro" id="IPR000515">
    <property type="entry name" value="MetI-like"/>
</dbReference>
<comment type="caution">
    <text evidence="9">The sequence shown here is derived from an EMBL/GenBank/DDBJ whole genome shotgun (WGS) entry which is preliminary data.</text>
</comment>
<dbReference type="PANTHER" id="PTHR30465">
    <property type="entry name" value="INNER MEMBRANE ABC TRANSPORTER"/>
    <property type="match status" value="1"/>
</dbReference>
<keyword evidence="4 7" id="KW-0812">Transmembrane</keyword>
<name>A0A177MXU8_9GAMM</name>
<feature type="transmembrane region" description="Helical" evidence="7">
    <location>
        <begin position="324"/>
        <end position="343"/>
    </location>
</feature>
<evidence type="ECO:0000256" key="1">
    <source>
        <dbReference type="ARBA" id="ARBA00004651"/>
    </source>
</evidence>
<keyword evidence="6 7" id="KW-0472">Membrane</keyword>
<proteinExistence type="inferred from homology"/>
<dbReference type="RefSeq" id="WP_064042607.1">
    <property type="nucleotide sequence ID" value="NZ_LUUJ01000134.1"/>
</dbReference>
<evidence type="ECO:0000256" key="5">
    <source>
        <dbReference type="ARBA" id="ARBA00022989"/>
    </source>
</evidence>
<evidence type="ECO:0000256" key="2">
    <source>
        <dbReference type="ARBA" id="ARBA00022448"/>
    </source>
</evidence>
<evidence type="ECO:0000256" key="6">
    <source>
        <dbReference type="ARBA" id="ARBA00023136"/>
    </source>
</evidence>
<dbReference type="SUPFAM" id="SSF161098">
    <property type="entry name" value="MetI-like"/>
    <property type="match status" value="1"/>
</dbReference>
<evidence type="ECO:0000313" key="10">
    <source>
        <dbReference type="Proteomes" id="UP000077857"/>
    </source>
</evidence>
<dbReference type="Proteomes" id="UP000077857">
    <property type="component" value="Unassembled WGS sequence"/>
</dbReference>
<evidence type="ECO:0000259" key="8">
    <source>
        <dbReference type="PROSITE" id="PS50928"/>
    </source>
</evidence>
<dbReference type="GO" id="GO:0055085">
    <property type="term" value="P:transmembrane transport"/>
    <property type="evidence" value="ECO:0007669"/>
    <property type="project" value="InterPro"/>
</dbReference>
<evidence type="ECO:0000256" key="3">
    <source>
        <dbReference type="ARBA" id="ARBA00022475"/>
    </source>
</evidence>
<evidence type="ECO:0000256" key="4">
    <source>
        <dbReference type="ARBA" id="ARBA00022692"/>
    </source>
</evidence>
<dbReference type="PANTHER" id="PTHR30465:SF66">
    <property type="entry name" value="INNER MEMBRANE ABC TRANSPORTER PERMEASE PROTEIN YEJB"/>
    <property type="match status" value="1"/>
</dbReference>
<dbReference type="Pfam" id="PF19300">
    <property type="entry name" value="BPD_transp_1_N"/>
    <property type="match status" value="1"/>
</dbReference>
<comment type="subcellular location">
    <subcellularLocation>
        <location evidence="1 7">Cell membrane</location>
        <topology evidence="1 7">Multi-pass membrane protein</topology>
    </subcellularLocation>
</comment>
<dbReference type="Pfam" id="PF00528">
    <property type="entry name" value="BPD_transp_1"/>
    <property type="match status" value="1"/>
</dbReference>
<keyword evidence="3" id="KW-1003">Cell membrane</keyword>
<dbReference type="InterPro" id="IPR035906">
    <property type="entry name" value="MetI-like_sf"/>
</dbReference>
<organism evidence="9 10">
    <name type="scientific">Methylomonas koyamae</name>
    <dbReference type="NCBI Taxonomy" id="702114"/>
    <lineage>
        <taxon>Bacteria</taxon>
        <taxon>Pseudomonadati</taxon>
        <taxon>Pseudomonadota</taxon>
        <taxon>Gammaproteobacteria</taxon>
        <taxon>Methylococcales</taxon>
        <taxon>Methylococcaceae</taxon>
        <taxon>Methylomonas</taxon>
    </lineage>
</organism>
<feature type="domain" description="ABC transmembrane type-1" evidence="8">
    <location>
        <begin position="119"/>
        <end position="343"/>
    </location>
</feature>
<evidence type="ECO:0000313" key="9">
    <source>
        <dbReference type="EMBL" id="OAI10441.1"/>
    </source>
</evidence>
<dbReference type="AlphaFoldDB" id="A0A177MXU8"/>
<keyword evidence="2 7" id="KW-0813">Transport</keyword>
<dbReference type="EMBL" id="LUUJ01000134">
    <property type="protein sequence ID" value="OAI10441.1"/>
    <property type="molecule type" value="Genomic_DNA"/>
</dbReference>
<evidence type="ECO:0000256" key="7">
    <source>
        <dbReference type="RuleBase" id="RU363032"/>
    </source>
</evidence>
<sequence>MLTYLLRRLLLMVPTLLGITIVVFTVMAASPGGISAQTLVGGMDMKPQEKQALLDYYNKRYGLDQPAPLQYLRWLNNVSPVGFVTDEQGHKSFSLSKGMDLGTSFQYGRPVADILAERIPITLLLNLVTIPFTYALAIWIGMKSATERGGAFDVGSSLAMLGLWSIPTMLAGVLLLGFFANVQYFQWFPTAGLSAREALDMPFLPHWGEGGFVRGFLLDRIWHLVLPVICLSYGGFAALAKLTRTSILENLHADYARTARAKGLAENDVLWKHVFRNSLLPLITVSAGLLPSLLAGSLIVENIFSINGMGQLAVEAVKGRDRELVLSITWISGFLTLIGYLVADFCYTLADPRVSYD</sequence>
<accession>A0A177MXU8</accession>
<dbReference type="GO" id="GO:0042884">
    <property type="term" value="P:microcin transport"/>
    <property type="evidence" value="ECO:0007669"/>
    <property type="project" value="TreeGrafter"/>
</dbReference>